<reference evidence="1" key="1">
    <citation type="submission" date="2021-04" db="EMBL/GenBank/DDBJ databases">
        <title>Sandalwood Spike Disease Phytoplasma.</title>
        <authorList>
            <person name="Tiwarekar B."/>
            <person name="Kirdat K."/>
            <person name="Sundarraj R."/>
            <person name="Yadav A."/>
        </authorList>
    </citation>
    <scope>NUCLEOTIDE SEQUENCE [LARGE SCALE GENOMIC DNA]</scope>
    <source>
        <strain evidence="1">SW86</strain>
    </source>
</reference>
<evidence type="ECO:0000313" key="1">
    <source>
        <dbReference type="EMBL" id="MBS2993863.1"/>
    </source>
</evidence>
<gene>
    <name evidence="1" type="ORF">KE631_00625</name>
</gene>
<keyword evidence="2" id="KW-1185">Reference proteome</keyword>
<proteinExistence type="predicted"/>
<dbReference type="EMBL" id="JAGVSK010000002">
    <property type="protein sequence ID" value="MBS2993863.1"/>
    <property type="molecule type" value="Genomic_DNA"/>
</dbReference>
<dbReference type="RefSeq" id="WP_212508958.1">
    <property type="nucleotide sequence ID" value="NZ_JAGVSK010000002.1"/>
</dbReference>
<evidence type="ECO:0000313" key="2">
    <source>
        <dbReference type="Proteomes" id="UP000678347"/>
    </source>
</evidence>
<dbReference type="Proteomes" id="UP000678347">
    <property type="component" value="Unassembled WGS sequence"/>
</dbReference>
<protein>
    <submittedName>
        <fullName evidence="1">Uncharacterized protein</fullName>
    </submittedName>
</protein>
<comment type="caution">
    <text evidence="1">The sequence shown here is derived from an EMBL/GenBank/DDBJ whole genome shotgun (WGS) entry which is preliminary data.</text>
</comment>
<organism evidence="1 2">
    <name type="scientific">'Santalum album' aster yellows phytoplasma</name>
    <dbReference type="NCBI Taxonomy" id="2831467"/>
    <lineage>
        <taxon>Bacteria</taxon>
        <taxon>Bacillati</taxon>
        <taxon>Mycoplasmatota</taxon>
        <taxon>Mollicutes</taxon>
        <taxon>Acholeplasmatales</taxon>
        <taxon>Acholeplasmataceae</taxon>
        <taxon>Candidatus Phytoplasma</taxon>
        <taxon>16SrI (Aster yellows group)</taxon>
    </lineage>
</organism>
<dbReference type="Gene3D" id="3.10.105.10">
    <property type="entry name" value="Dipeptide-binding Protein, Domain 3"/>
    <property type="match status" value="1"/>
</dbReference>
<name>A0ABS5LKE9_9MOLU</name>
<sequence length="403" mass="47373">MVITATVFLWIDKSNTQKEAQTKQQMKKDIIDQLDQTIKNNVPDKGALTVLSFFPKNIDQSPLFKSEEFRKALFFCLDRSKIANSDAGFRPTALPYTKEFWLENPKYLPEPYFPQNQDTKELLEEIQLPNQGYNLDKALLSLEAAWNKLNPQEKTEQYEFKINFDLTEYENYLDKTILNNIKQETLSQIENFFNKFLSKNNLESSKLKIKEESEVVKSCSRVEAFVLKKSIEDWGIEEIDYHFHCFQQHFLYNVPEEEQLKFCFAEIKEYLDNIQKSGGTTENVPSLKGKENLMSDEEIKKITSPEKKREAEIMQKYYSSFKGINQQGFWEGKIEEFANFYDTALAGEESLFKTYFGSNKYCEAIKDPQLKKVKQKTYQEIFKKICNLIIKKYLIIPIGIYDK</sequence>
<accession>A0ABS5LKE9</accession>